<dbReference type="Proteomes" id="UP000219972">
    <property type="component" value="Unassembled WGS sequence"/>
</dbReference>
<proteinExistence type="predicted"/>
<sequence>MPFQEDRLILNLSDAELEDLVKKWIARLKRTYPDFDQPSASADMGRDAVGFLSERRYEGEWHNYQCKQLLSPLGIGAFVLELGKIFHYHCAGHFTLPTKYVFVAPNSCTGTVTSLTDLPSTIGPYLIAHWDAYCLKGISSTPSPLTDKIRSAITSYDFSKVKLWKAKKLVEQPEMRTVMAEIMDIDPGEAPKVEDHDVPGMPYDHEVPYIAQLVEVFGEHRGTKFADLADVNGDLRYGTQMVTARRRYLEHRAFGLHFRDSLFEKHILQVDKDVADGVIDRYHQMSAGSSYDRLTEIMSEASKVVVSGPLGKHNRVTPGVKQGACHHFANTGKMPWK</sequence>
<evidence type="ECO:0000259" key="1">
    <source>
        <dbReference type="Pfam" id="PF20282"/>
    </source>
</evidence>
<protein>
    <recommendedName>
        <fullName evidence="1">ABC-three component systems C-terminal domain-containing protein</fullName>
    </recommendedName>
</protein>
<dbReference type="InterPro" id="IPR046914">
    <property type="entry name" value="ABC-3C_CTD6"/>
</dbReference>
<organism evidence="2 3">
    <name type="scientific">Rhizobium anhuiense</name>
    <dbReference type="NCBI Taxonomy" id="1184720"/>
    <lineage>
        <taxon>Bacteria</taxon>
        <taxon>Pseudomonadati</taxon>
        <taxon>Pseudomonadota</taxon>
        <taxon>Alphaproteobacteria</taxon>
        <taxon>Hyphomicrobiales</taxon>
        <taxon>Rhizobiaceae</taxon>
        <taxon>Rhizobium/Agrobacterium group</taxon>
        <taxon>Rhizobium</taxon>
    </lineage>
</organism>
<evidence type="ECO:0000313" key="2">
    <source>
        <dbReference type="EMBL" id="PDS49738.1"/>
    </source>
</evidence>
<accession>A0ABX4J3G9</accession>
<reference evidence="2 3" key="1">
    <citation type="submission" date="2017-09" db="EMBL/GenBank/DDBJ databases">
        <title>Comparative genomics of rhizobia isolated from Phaseolus vulgaris in China.</title>
        <authorList>
            <person name="Tong W."/>
        </authorList>
    </citation>
    <scope>NUCLEOTIDE SEQUENCE [LARGE SCALE GENOMIC DNA]</scope>
    <source>
        <strain evidence="2 3">Y27</strain>
    </source>
</reference>
<evidence type="ECO:0000313" key="3">
    <source>
        <dbReference type="Proteomes" id="UP000219972"/>
    </source>
</evidence>
<feature type="domain" description="ABC-three component systems C-terminal" evidence="1">
    <location>
        <begin position="206"/>
        <end position="336"/>
    </location>
</feature>
<keyword evidence="3" id="KW-1185">Reference proteome</keyword>
<name>A0ABX4J3G9_9HYPH</name>
<gene>
    <name evidence="2" type="ORF">CO662_21950</name>
</gene>
<dbReference type="EMBL" id="NWSL01000014">
    <property type="protein sequence ID" value="PDS49738.1"/>
    <property type="molecule type" value="Genomic_DNA"/>
</dbReference>
<dbReference type="Pfam" id="PF20282">
    <property type="entry name" value="CTD6"/>
    <property type="match status" value="1"/>
</dbReference>
<comment type="caution">
    <text evidence="2">The sequence shown here is derived from an EMBL/GenBank/DDBJ whole genome shotgun (WGS) entry which is preliminary data.</text>
</comment>